<protein>
    <recommendedName>
        <fullName evidence="7">Protein kinase domain-containing protein</fullName>
    </recommendedName>
</protein>
<dbReference type="InterPro" id="IPR008271">
    <property type="entry name" value="Ser/Thr_kinase_AS"/>
</dbReference>
<evidence type="ECO:0000256" key="4">
    <source>
        <dbReference type="ARBA" id="ARBA00022741"/>
    </source>
</evidence>
<dbReference type="FunFam" id="1.10.510.10:FF:000380">
    <property type="entry name" value="Serine/threonine-protein kinase ppk15"/>
    <property type="match status" value="1"/>
</dbReference>
<evidence type="ECO:0000256" key="6">
    <source>
        <dbReference type="ARBA" id="ARBA00022840"/>
    </source>
</evidence>
<keyword evidence="3" id="KW-0808">Transferase</keyword>
<dbReference type="EMBL" id="CAJJDM010000029">
    <property type="protein sequence ID" value="CAD8060405.1"/>
    <property type="molecule type" value="Genomic_DNA"/>
</dbReference>
<keyword evidence="6" id="KW-0067">ATP-binding</keyword>
<sequence>MNEALKTIVKFLEQSGLQQSARKLKEEIIMMKNEIDCEKQQQQMLMNIICQALEQKKKEKKKPMIDRQAVRRKPKVFTQEQTEQIMEKFMNRLVSKPNLLEDETLNEKIERYFDNATFQKMVDQADVFHDISNTSISNSILKKKRTETSEEQQQQAPCFGKQIQEKDQIVFGKIQQPQQHQKQQVLEKSPSVDELFTEEDVSRSAAKHQQFEGIDTAKMPSIIRPESGCNDSSFFLQNSQSFVLHDMEENKNIIDEYNDDDDPGFDLYEVGERDFINVSKQLADKFGFPQRAIAQPKDKKDEVNCENEDDSAVLLKSQQKSQEGEGRKGYIYLPPTLKHPDSTDDFYPVEFDRVIYDLFNLKVIFDRERTGFEETKDFPIVINSIIAGRYQILEYLGSAAFSKAVKCLDLQSQKEVCMKIIENNKDYMDQSIDEIKLLRYINCNGDCDAKNVLRLYDFFYHKEHLFLVTELLKDNLYEFYKYFREKEKVNYFTVGRLQKLTKQILVALDYIHSLKLIHCDLKPENILMKSISKCECKVIDFGSSCFIHDHLSSYVQSRSYRAPEVIIGCKYDYKIDMWSLGCILAELWTGYVLFQNDTVQGLLARVIGIIGPFPENMLKEGRLVNQFFTKEKLLYQDAMEDQQQHFPNPDMSDASVKRKKTGLIQILVPKKSNLKARLKTDDMFFLDFVKQLLHIDPSKRPSAKDALYHPWFTQAQYPDGL</sequence>
<name>A0A8S1L2K7_PARPR</name>
<reference evidence="8" key="1">
    <citation type="submission" date="2021-01" db="EMBL/GenBank/DDBJ databases">
        <authorList>
            <consortium name="Genoscope - CEA"/>
            <person name="William W."/>
        </authorList>
    </citation>
    <scope>NUCLEOTIDE SEQUENCE</scope>
</reference>
<evidence type="ECO:0000256" key="5">
    <source>
        <dbReference type="ARBA" id="ARBA00022777"/>
    </source>
</evidence>
<evidence type="ECO:0000259" key="7">
    <source>
        <dbReference type="PROSITE" id="PS50011"/>
    </source>
</evidence>
<keyword evidence="1" id="KW-0723">Serine/threonine-protein kinase</keyword>
<dbReference type="Pfam" id="PF00069">
    <property type="entry name" value="Pkinase"/>
    <property type="match status" value="1"/>
</dbReference>
<proteinExistence type="predicted"/>
<gene>
    <name evidence="8" type="ORF">PPRIM_AZ9-3.1.T0300118</name>
</gene>
<dbReference type="PANTHER" id="PTHR24058">
    <property type="entry name" value="DUAL SPECIFICITY PROTEIN KINASE"/>
    <property type="match status" value="1"/>
</dbReference>
<dbReference type="CDD" id="cd14133">
    <property type="entry name" value="PKc_DYRK_like"/>
    <property type="match status" value="1"/>
</dbReference>
<keyword evidence="4" id="KW-0547">Nucleotide-binding</keyword>
<dbReference type="OMA" id="MNIICQA"/>
<evidence type="ECO:0000313" key="9">
    <source>
        <dbReference type="Proteomes" id="UP000688137"/>
    </source>
</evidence>
<dbReference type="InterPro" id="IPR000719">
    <property type="entry name" value="Prot_kinase_dom"/>
</dbReference>
<keyword evidence="9" id="KW-1185">Reference proteome</keyword>
<accession>A0A8S1L2K7</accession>
<keyword evidence="2" id="KW-0597">Phosphoprotein</keyword>
<dbReference type="Proteomes" id="UP000688137">
    <property type="component" value="Unassembled WGS sequence"/>
</dbReference>
<dbReference type="InterPro" id="IPR050494">
    <property type="entry name" value="Ser_Thr_dual-spec_kinase"/>
</dbReference>
<organism evidence="8 9">
    <name type="scientific">Paramecium primaurelia</name>
    <dbReference type="NCBI Taxonomy" id="5886"/>
    <lineage>
        <taxon>Eukaryota</taxon>
        <taxon>Sar</taxon>
        <taxon>Alveolata</taxon>
        <taxon>Ciliophora</taxon>
        <taxon>Intramacronucleata</taxon>
        <taxon>Oligohymenophorea</taxon>
        <taxon>Peniculida</taxon>
        <taxon>Parameciidae</taxon>
        <taxon>Paramecium</taxon>
    </lineage>
</organism>
<dbReference type="AlphaFoldDB" id="A0A8S1L2K7"/>
<dbReference type="PROSITE" id="PS50011">
    <property type="entry name" value="PROTEIN_KINASE_DOM"/>
    <property type="match status" value="1"/>
</dbReference>
<keyword evidence="5" id="KW-0418">Kinase</keyword>
<dbReference type="SMART" id="SM00220">
    <property type="entry name" value="S_TKc"/>
    <property type="match status" value="1"/>
</dbReference>
<dbReference type="PROSITE" id="PS00108">
    <property type="entry name" value="PROTEIN_KINASE_ST"/>
    <property type="match status" value="1"/>
</dbReference>
<evidence type="ECO:0000256" key="1">
    <source>
        <dbReference type="ARBA" id="ARBA00022527"/>
    </source>
</evidence>
<dbReference type="PANTHER" id="PTHR24058:SF124">
    <property type="entry name" value="PROTEIN KINASE SUPERFAMILY PROTEIN"/>
    <property type="match status" value="1"/>
</dbReference>
<dbReference type="GO" id="GO:0004674">
    <property type="term" value="F:protein serine/threonine kinase activity"/>
    <property type="evidence" value="ECO:0007669"/>
    <property type="project" value="UniProtKB-KW"/>
</dbReference>
<feature type="domain" description="Protein kinase" evidence="7">
    <location>
        <begin position="390"/>
        <end position="712"/>
    </location>
</feature>
<evidence type="ECO:0000313" key="8">
    <source>
        <dbReference type="EMBL" id="CAD8060405.1"/>
    </source>
</evidence>
<evidence type="ECO:0000256" key="3">
    <source>
        <dbReference type="ARBA" id="ARBA00022679"/>
    </source>
</evidence>
<dbReference type="GO" id="GO:0005524">
    <property type="term" value="F:ATP binding"/>
    <property type="evidence" value="ECO:0007669"/>
    <property type="project" value="UniProtKB-KW"/>
</dbReference>
<comment type="caution">
    <text evidence="8">The sequence shown here is derived from an EMBL/GenBank/DDBJ whole genome shotgun (WGS) entry which is preliminary data.</text>
</comment>
<evidence type="ECO:0000256" key="2">
    <source>
        <dbReference type="ARBA" id="ARBA00022553"/>
    </source>
</evidence>